<dbReference type="SUPFAM" id="SSF52540">
    <property type="entry name" value="P-loop containing nucleoside triphosphate hydrolases"/>
    <property type="match status" value="1"/>
</dbReference>
<keyword evidence="2" id="KW-0472">Membrane</keyword>
<evidence type="ECO:0000256" key="2">
    <source>
        <dbReference type="SAM" id="Phobius"/>
    </source>
</evidence>
<dbReference type="Proteomes" id="UP000077266">
    <property type="component" value="Unassembled WGS sequence"/>
</dbReference>
<keyword evidence="6" id="KW-1185">Reference proteome</keyword>
<dbReference type="InParanoid" id="A0A165I231"/>
<proteinExistence type="predicted"/>
<keyword evidence="2" id="KW-0812">Transmembrane</keyword>
<evidence type="ECO:0000313" key="5">
    <source>
        <dbReference type="EMBL" id="KZV92786.1"/>
    </source>
</evidence>
<feature type="transmembrane region" description="Helical" evidence="2">
    <location>
        <begin position="92"/>
        <end position="113"/>
    </location>
</feature>
<organism evidence="5 6">
    <name type="scientific">Exidia glandulosa HHB12029</name>
    <dbReference type="NCBI Taxonomy" id="1314781"/>
    <lineage>
        <taxon>Eukaryota</taxon>
        <taxon>Fungi</taxon>
        <taxon>Dikarya</taxon>
        <taxon>Basidiomycota</taxon>
        <taxon>Agaricomycotina</taxon>
        <taxon>Agaricomycetes</taxon>
        <taxon>Auriculariales</taxon>
        <taxon>Exidiaceae</taxon>
        <taxon>Exidia</taxon>
    </lineage>
</organism>
<gene>
    <name evidence="5" type="ORF">EXIGLDRAFT_68087</name>
</gene>
<dbReference type="PANTHER" id="PTHR36168">
    <property type="entry name" value="CHROMOSOME 1, WHOLE GENOME SHOTGUN SEQUENCE"/>
    <property type="match status" value="1"/>
</dbReference>
<dbReference type="STRING" id="1314781.A0A165I231"/>
<feature type="domain" description="Orc1-like AAA ATPase" evidence="3">
    <location>
        <begin position="152"/>
        <end position="295"/>
    </location>
</feature>
<reference evidence="5 6" key="1">
    <citation type="journal article" date="2016" name="Mol. Biol. Evol.">
        <title>Comparative Genomics of Early-Diverging Mushroom-Forming Fungi Provides Insights into the Origins of Lignocellulose Decay Capabilities.</title>
        <authorList>
            <person name="Nagy L.G."/>
            <person name="Riley R."/>
            <person name="Tritt A."/>
            <person name="Adam C."/>
            <person name="Daum C."/>
            <person name="Floudas D."/>
            <person name="Sun H."/>
            <person name="Yadav J.S."/>
            <person name="Pangilinan J."/>
            <person name="Larsson K.H."/>
            <person name="Matsuura K."/>
            <person name="Barry K."/>
            <person name="Labutti K."/>
            <person name="Kuo R."/>
            <person name="Ohm R.A."/>
            <person name="Bhattacharya S.S."/>
            <person name="Shirouzu T."/>
            <person name="Yoshinaga Y."/>
            <person name="Martin F.M."/>
            <person name="Grigoriev I.V."/>
            <person name="Hibbett D.S."/>
        </authorList>
    </citation>
    <scope>NUCLEOTIDE SEQUENCE [LARGE SCALE GENOMIC DNA]</scope>
    <source>
        <strain evidence="5 6">HHB12029</strain>
    </source>
</reference>
<dbReference type="InterPro" id="IPR027417">
    <property type="entry name" value="P-loop_NTPase"/>
</dbReference>
<accession>A0A165I231</accession>
<dbReference type="PANTHER" id="PTHR36168:SF1">
    <property type="entry name" value="ORC1-LIKE AAA ATPASE DOMAIN-CONTAINING PROTEIN"/>
    <property type="match status" value="1"/>
</dbReference>
<evidence type="ECO:0000313" key="6">
    <source>
        <dbReference type="Proteomes" id="UP000077266"/>
    </source>
</evidence>
<evidence type="ECO:0000259" key="4">
    <source>
        <dbReference type="Pfam" id="PF24913"/>
    </source>
</evidence>
<sequence>MLVRFTLSAGKRLAHVRQLDARGLHQTWRALQDKHEHPDTRQPATKTRAEHLQVDLPLNAPGAGGADPSPSQGAGGSLPSPFQFPPGAPWDAALTTLVGLGIVFLGGVGYIAWYKRHVLNKIEVAFQAGYDPALELATFRNKDIPDEVEHLRRREQDLIDKIIAGKTHGHYYVLLGPKGTGKGTMILDAMRQIKAEGVAILDCHPDLEVFRQRIGKAINFEYYEDSQTGLFQRRDPREGGPALDIERALNKLEKVALRYARRTERPLVLIFNNIHLIGNSDDGRNMLLQLQQKAETWAESGVCTVVFASDDFWPWFALRKTGNRMQIISVQDLNMSEAHSALLRLRRSKVKADEVMEHDPSTYHKILQYTGGRLALLNKVARAHDMHAAAEELLTIEKAWLESRIGLIPDCDDDVMDEQKWSSCSWLLLREFVRRRKAQEEEFYRALKAGEVGEEDYHRLEMPKIPFIEARQIMTRADFIEELDTLNIIAIDIHHNITPESMLILHAARSVVEVDGFDDMLDNVRDRIDEIEGLHRQRELILKKKGSSGSTWYGWPFLS</sequence>
<name>A0A165I231_EXIGL</name>
<dbReference type="Gene3D" id="3.40.50.300">
    <property type="entry name" value="P-loop containing nucleotide triphosphate hydrolases"/>
    <property type="match status" value="1"/>
</dbReference>
<dbReference type="Pfam" id="PF13191">
    <property type="entry name" value="AAA_16"/>
    <property type="match status" value="1"/>
</dbReference>
<protein>
    <submittedName>
        <fullName evidence="5">Uncharacterized protein</fullName>
    </submittedName>
</protein>
<evidence type="ECO:0000259" key="3">
    <source>
        <dbReference type="Pfam" id="PF13191"/>
    </source>
</evidence>
<keyword evidence="2" id="KW-1133">Transmembrane helix</keyword>
<dbReference type="InterPro" id="IPR056808">
    <property type="entry name" value="HTH_AAA"/>
</dbReference>
<feature type="region of interest" description="Disordered" evidence="1">
    <location>
        <begin position="57"/>
        <end position="82"/>
    </location>
</feature>
<dbReference type="AlphaFoldDB" id="A0A165I231"/>
<dbReference type="Pfam" id="PF24913">
    <property type="entry name" value="WHD_AAA_fung"/>
    <property type="match status" value="1"/>
</dbReference>
<dbReference type="EMBL" id="KV426002">
    <property type="protein sequence ID" value="KZV92786.1"/>
    <property type="molecule type" value="Genomic_DNA"/>
</dbReference>
<dbReference type="OrthoDB" id="511599at2759"/>
<feature type="domain" description="AAA protein C-terminal winged helix" evidence="4">
    <location>
        <begin position="403"/>
        <end position="532"/>
    </location>
</feature>
<evidence type="ECO:0000256" key="1">
    <source>
        <dbReference type="SAM" id="MobiDB-lite"/>
    </source>
</evidence>
<dbReference type="InterPro" id="IPR041664">
    <property type="entry name" value="AAA_16"/>
</dbReference>